<reference evidence="7 8" key="1">
    <citation type="submission" date="2024-10" db="EMBL/GenBank/DDBJ databases">
        <title>Updated reference genomes for cyclostephanoid diatoms.</title>
        <authorList>
            <person name="Roberts W.R."/>
            <person name="Alverson A.J."/>
        </authorList>
    </citation>
    <scope>NUCLEOTIDE SEQUENCE [LARGE SCALE GENOMIC DNA]</scope>
    <source>
        <strain evidence="7 8">AJA010-31</strain>
    </source>
</reference>
<dbReference type="Pfam" id="PF07831">
    <property type="entry name" value="PYNP_C"/>
    <property type="match status" value="1"/>
</dbReference>
<dbReference type="SUPFAM" id="SSF47648">
    <property type="entry name" value="Nucleoside phosphorylase/phosphoribosyltransferase N-terminal domain"/>
    <property type="match status" value="1"/>
</dbReference>
<dbReference type="Gene3D" id="3.40.1030.10">
    <property type="entry name" value="Nucleoside phosphorylase/phosphoribosyltransferase catalytic domain"/>
    <property type="match status" value="1"/>
</dbReference>
<dbReference type="PIRSF" id="PIRSF000478">
    <property type="entry name" value="TP_PyNP"/>
    <property type="match status" value="1"/>
</dbReference>
<dbReference type="InterPro" id="IPR013102">
    <property type="entry name" value="PYNP_C"/>
</dbReference>
<sequence>MNAKASSETDHLTPQLFIAKKRANDEPHTPAEIAWFIQQFMSGNVKDYQMTAWLMAVCLNGMTPEETAALTEAMVQSGDVMDYSSYKTSLPVVPHKVDKHSTGGVGDKVSLILAPLVASFGLIVPMMAGRGLGHTGGTIDKLESIPGFCTQYSAKEFAELLLTETEDSKGPVGVAIVSPSQNVCPADKRMYALRDVTSTVRSLALQTSSIMSKKIAERPDSLVLDVKFGKGSFQNNVEESIELAKSMIQTGELCGIHTTALITRMDSVLGYTVGNWLEVRECIEIMKMGDYEEVWKKSSDLIEVTLALAGQMLVQGGKAASIKEGVTMAKEHLMNGKAWKKFQDMVEVQGGDLSCINRYPDAMYSSDVYASQSGWVESIDSMEIGLIGVLLGAGRKTTDESVDFSSGMEFHARPGMKVKEGDLLATVYTERAAVLEGAVEQVQSTYTFSVDKPALSSLITHFINKDAVEEFDQSVFVGH</sequence>
<comment type="function">
    <text evidence="5">Catalyzes the reversible phosphorolysis of thymidine. The produced molecules are then utilized as carbon and energy sources or in the rescue of pyrimidine bases for nucleotide synthesis.</text>
</comment>
<dbReference type="SUPFAM" id="SSF52418">
    <property type="entry name" value="Nucleoside phosphorylase/phosphoribosyltransferase catalytic domain"/>
    <property type="match status" value="1"/>
</dbReference>
<dbReference type="AlphaFoldDB" id="A0ABD3MYA1"/>
<dbReference type="SUPFAM" id="SSF54680">
    <property type="entry name" value="Pyrimidine nucleoside phosphorylase C-terminal domain"/>
    <property type="match status" value="1"/>
</dbReference>
<proteinExistence type="inferred from homology"/>
<evidence type="ECO:0000256" key="3">
    <source>
        <dbReference type="ARBA" id="ARBA00022676"/>
    </source>
</evidence>
<dbReference type="EC" id="2.4.2.4" evidence="5"/>
<evidence type="ECO:0000259" key="6">
    <source>
        <dbReference type="SMART" id="SM00941"/>
    </source>
</evidence>
<evidence type="ECO:0000313" key="8">
    <source>
        <dbReference type="Proteomes" id="UP001530400"/>
    </source>
</evidence>
<evidence type="ECO:0000256" key="2">
    <source>
        <dbReference type="ARBA" id="ARBA00011738"/>
    </source>
</evidence>
<dbReference type="GO" id="GO:0009032">
    <property type="term" value="F:thymidine phosphorylase activity"/>
    <property type="evidence" value="ECO:0007669"/>
    <property type="project" value="UniProtKB-UniRule"/>
</dbReference>
<dbReference type="InterPro" id="IPR000053">
    <property type="entry name" value="Thymidine/pyrmidine_PPase"/>
</dbReference>
<dbReference type="SMART" id="SM00941">
    <property type="entry name" value="PYNP_C"/>
    <property type="match status" value="1"/>
</dbReference>
<keyword evidence="4 5" id="KW-0808">Transferase</keyword>
<dbReference type="InterPro" id="IPR035902">
    <property type="entry name" value="Nuc_phospho_transferase"/>
</dbReference>
<dbReference type="NCBIfam" id="TIGR02644">
    <property type="entry name" value="Y_phosphoryl"/>
    <property type="match status" value="1"/>
</dbReference>
<protein>
    <recommendedName>
        <fullName evidence="5">Thymidine phosphorylase</fullName>
        <shortName evidence="5">TP</shortName>
        <ecNumber evidence="5">2.4.2.4</ecNumber>
    </recommendedName>
    <alternativeName>
        <fullName evidence="5">TdRPase</fullName>
    </alternativeName>
</protein>
<dbReference type="InterPro" id="IPR036566">
    <property type="entry name" value="PYNP-like_C_sf"/>
</dbReference>
<evidence type="ECO:0000313" key="7">
    <source>
        <dbReference type="EMBL" id="KAL3768865.1"/>
    </source>
</evidence>
<dbReference type="NCBIfam" id="NF004490">
    <property type="entry name" value="PRK05820.1"/>
    <property type="match status" value="1"/>
</dbReference>
<comment type="subunit">
    <text evidence="2 5">Homodimer.</text>
</comment>
<dbReference type="PROSITE" id="PS00647">
    <property type="entry name" value="THYMID_PHOSPHORYLASE"/>
    <property type="match status" value="1"/>
</dbReference>
<dbReference type="Pfam" id="PF00591">
    <property type="entry name" value="Glycos_transf_3"/>
    <property type="match status" value="1"/>
</dbReference>
<gene>
    <name evidence="7" type="ORF">ACHAWO_013151</name>
</gene>
<dbReference type="InterPro" id="IPR018090">
    <property type="entry name" value="Pyrmidine_PPas_bac/euk"/>
</dbReference>
<dbReference type="Gene3D" id="1.20.970.10">
    <property type="entry name" value="Transferase, Pyrimidine Nucleoside Phosphorylase, Chain C"/>
    <property type="match status" value="1"/>
</dbReference>
<dbReference type="Gene3D" id="3.90.1170.30">
    <property type="entry name" value="Pyrimidine nucleoside phosphorylase-like, C-terminal domain"/>
    <property type="match status" value="1"/>
</dbReference>
<accession>A0ABD3MYA1</accession>
<feature type="domain" description="Pyrimidine nucleoside phosphorylase C-terminal" evidence="6">
    <location>
        <begin position="375"/>
        <end position="449"/>
    </location>
</feature>
<evidence type="ECO:0000256" key="4">
    <source>
        <dbReference type="ARBA" id="ARBA00022679"/>
    </source>
</evidence>
<comment type="catalytic activity">
    <reaction evidence="5">
        <text>thymidine + phosphate = 2-deoxy-alpha-D-ribose 1-phosphate + thymine</text>
        <dbReference type="Rhea" id="RHEA:16037"/>
        <dbReference type="ChEBI" id="CHEBI:17748"/>
        <dbReference type="ChEBI" id="CHEBI:17821"/>
        <dbReference type="ChEBI" id="CHEBI:43474"/>
        <dbReference type="ChEBI" id="CHEBI:57259"/>
        <dbReference type="EC" id="2.4.2.4"/>
    </reaction>
</comment>
<dbReference type="InterPro" id="IPR000312">
    <property type="entry name" value="Glycosyl_Trfase_fam3"/>
</dbReference>
<dbReference type="EMBL" id="JALLPJ020001341">
    <property type="protein sequence ID" value="KAL3768865.1"/>
    <property type="molecule type" value="Genomic_DNA"/>
</dbReference>
<dbReference type="InterPro" id="IPR036320">
    <property type="entry name" value="Glycosyl_Trfase_fam3_N_dom_sf"/>
</dbReference>
<dbReference type="PANTHER" id="PTHR10515:SF0">
    <property type="entry name" value="THYMIDINE PHOSPHORYLASE"/>
    <property type="match status" value="1"/>
</dbReference>
<dbReference type="InterPro" id="IPR017872">
    <property type="entry name" value="Pyrmidine_PPase_CS"/>
</dbReference>
<organism evidence="7 8">
    <name type="scientific">Cyclotella atomus</name>
    <dbReference type="NCBI Taxonomy" id="382360"/>
    <lineage>
        <taxon>Eukaryota</taxon>
        <taxon>Sar</taxon>
        <taxon>Stramenopiles</taxon>
        <taxon>Ochrophyta</taxon>
        <taxon>Bacillariophyta</taxon>
        <taxon>Coscinodiscophyceae</taxon>
        <taxon>Thalassiosirophycidae</taxon>
        <taxon>Stephanodiscales</taxon>
        <taxon>Stephanodiscaceae</taxon>
        <taxon>Cyclotella</taxon>
    </lineage>
</organism>
<dbReference type="Pfam" id="PF02885">
    <property type="entry name" value="Glycos_trans_3N"/>
    <property type="match status" value="1"/>
</dbReference>
<dbReference type="FunFam" id="3.40.1030.10:FF:000003">
    <property type="entry name" value="Pyrimidine-nucleoside phosphorylase"/>
    <property type="match status" value="1"/>
</dbReference>
<comment type="pathway">
    <text evidence="5">Pyrimidine metabolism; dTMP biosynthesis via salvage pathway; dTMP from thymine: step 1/2.</text>
</comment>
<comment type="caution">
    <text evidence="7">The sequence shown here is derived from an EMBL/GenBank/DDBJ whole genome shotgun (WGS) entry which is preliminary data.</text>
</comment>
<keyword evidence="8" id="KW-1185">Reference proteome</keyword>
<dbReference type="GO" id="GO:0006213">
    <property type="term" value="P:pyrimidine nucleoside metabolic process"/>
    <property type="evidence" value="ECO:0007669"/>
    <property type="project" value="UniProtKB-UniRule"/>
</dbReference>
<comment type="similarity">
    <text evidence="1 5">Belongs to the thymidine/pyrimidine-nucleoside phosphorylase family.</text>
</comment>
<dbReference type="Proteomes" id="UP001530400">
    <property type="component" value="Unassembled WGS sequence"/>
</dbReference>
<evidence type="ECO:0000256" key="5">
    <source>
        <dbReference type="PIRNR" id="PIRNR000478"/>
    </source>
</evidence>
<dbReference type="InterPro" id="IPR017459">
    <property type="entry name" value="Glycosyl_Trfase_fam3_N_dom"/>
</dbReference>
<keyword evidence="3 5" id="KW-0328">Glycosyltransferase</keyword>
<evidence type="ECO:0000256" key="1">
    <source>
        <dbReference type="ARBA" id="ARBA00006915"/>
    </source>
</evidence>
<dbReference type="PANTHER" id="PTHR10515">
    <property type="entry name" value="THYMIDINE PHOSPHORYLASE"/>
    <property type="match status" value="1"/>
</dbReference>
<name>A0ABD3MYA1_9STRA</name>